<dbReference type="GeneID" id="36375517"/>
<keyword evidence="3" id="KW-1133">Transmembrane helix</keyword>
<organism evidence="5">
    <name type="scientific">Strongyloides ratti</name>
    <name type="common">Parasitic roundworm</name>
    <dbReference type="NCBI Taxonomy" id="34506"/>
    <lineage>
        <taxon>Eukaryota</taxon>
        <taxon>Metazoa</taxon>
        <taxon>Ecdysozoa</taxon>
        <taxon>Nematoda</taxon>
        <taxon>Chromadorea</taxon>
        <taxon>Rhabditida</taxon>
        <taxon>Tylenchina</taxon>
        <taxon>Panagrolaimomorpha</taxon>
        <taxon>Strongyloidoidea</taxon>
        <taxon>Strongyloididae</taxon>
        <taxon>Strongyloides</taxon>
    </lineage>
</organism>
<evidence type="ECO:0000256" key="2">
    <source>
        <dbReference type="SAM" id="MobiDB-lite"/>
    </source>
</evidence>
<keyword evidence="6" id="KW-1185">Reference proteome</keyword>
<keyword evidence="1" id="KW-0677">Repeat</keyword>
<dbReference type="AlphaFoldDB" id="A0A090L4W5"/>
<proteinExistence type="predicted"/>
<dbReference type="WormBase" id="SRAE_1000141700">
    <property type="protein sequence ID" value="SRP07066"/>
    <property type="gene ID" value="WBGene00258022"/>
</dbReference>
<keyword evidence="3" id="KW-0812">Transmembrane</keyword>
<dbReference type="WBParaSite" id="SRAE_1000141700.1">
    <property type="protein sequence ID" value="SRAE_1000141700.1"/>
    <property type="gene ID" value="WBGene00258022"/>
</dbReference>
<feature type="compositionally biased region" description="Low complexity" evidence="2">
    <location>
        <begin position="120"/>
        <end position="141"/>
    </location>
</feature>
<dbReference type="GO" id="GO:0005581">
    <property type="term" value="C:collagen trimer"/>
    <property type="evidence" value="ECO:0007669"/>
    <property type="project" value="UniProtKB-KW"/>
</dbReference>
<dbReference type="Proteomes" id="UP000035682">
    <property type="component" value="Unplaced"/>
</dbReference>
<protein>
    <submittedName>
        <fullName evidence="5 7">Nematode cuticle collagen, N-terminal domain and Collagen triple helix repeat-containing protein</fullName>
    </submittedName>
</protein>
<evidence type="ECO:0000256" key="1">
    <source>
        <dbReference type="ARBA" id="ARBA00022737"/>
    </source>
</evidence>
<keyword evidence="5" id="KW-0176">Collagen</keyword>
<dbReference type="PANTHER" id="PTHR24637">
    <property type="entry name" value="COLLAGEN"/>
    <property type="match status" value="1"/>
</dbReference>
<sequence length="303" mass="30861">MNNLSSKKLEEYYDIRRFAFITIIISTIAVTTSIFTMPVLFNYVQYIESPMNYDISFCKSKTDNIWKEIVTVQVLLNSDGKKFKRYAQGVFTESVATFDNIPTGGGCCGCGVSMPGLQGAPGVPGKDGAPGPDGMPGQDGPELLLFQLPLTNPDFCFDCPTPLPGPMGKPGPKGKPGNEGRPGTPGQNGKSGIGGVSGMPGQQGKAGQPGNEGAPGIPGVVIEVDGPIGPIGLPGLPGSAGIDGQPGQAGPDGEQGMIGLSGDPGSNGEPGKPGKCGNQGEPGAQGENGSCSHCPVPRTAPGY</sequence>
<name>A0A090L4W5_STRRB</name>
<dbReference type="STRING" id="34506.A0A090L4W5"/>
<feature type="transmembrane region" description="Helical" evidence="3">
    <location>
        <begin position="20"/>
        <end position="41"/>
    </location>
</feature>
<dbReference type="SMART" id="SM01088">
    <property type="entry name" value="Col_cuticle_N"/>
    <property type="match status" value="1"/>
</dbReference>
<dbReference type="eggNOG" id="KOG3544">
    <property type="taxonomic scope" value="Eukaryota"/>
</dbReference>
<evidence type="ECO:0000256" key="3">
    <source>
        <dbReference type="SAM" id="Phobius"/>
    </source>
</evidence>
<evidence type="ECO:0000313" key="7">
    <source>
        <dbReference type="WBParaSite" id="SRAE_1000141700.1"/>
    </source>
</evidence>
<feature type="region of interest" description="Disordered" evidence="2">
    <location>
        <begin position="159"/>
        <end position="303"/>
    </location>
</feature>
<evidence type="ECO:0000313" key="6">
    <source>
        <dbReference type="Proteomes" id="UP000035682"/>
    </source>
</evidence>
<gene>
    <name evidence="5 7 8" type="ORF">SRAE_1000141700</name>
</gene>
<dbReference type="InterPro" id="IPR002486">
    <property type="entry name" value="Col_cuticle_N"/>
</dbReference>
<dbReference type="OrthoDB" id="5863482at2759"/>
<evidence type="ECO:0000313" key="5">
    <source>
        <dbReference type="EMBL" id="CEF63152.1"/>
    </source>
</evidence>
<dbReference type="InterPro" id="IPR008160">
    <property type="entry name" value="Collagen"/>
</dbReference>
<feature type="region of interest" description="Disordered" evidence="2">
    <location>
        <begin position="119"/>
        <end position="142"/>
    </location>
</feature>
<dbReference type="CTD" id="36375517"/>
<dbReference type="Pfam" id="PF01484">
    <property type="entry name" value="Col_cuticle_N"/>
    <property type="match status" value="1"/>
</dbReference>
<feature type="compositionally biased region" description="Low complexity" evidence="2">
    <location>
        <begin position="226"/>
        <end position="237"/>
    </location>
</feature>
<reference evidence="5 6" key="1">
    <citation type="submission" date="2014-09" db="EMBL/GenBank/DDBJ databases">
        <authorList>
            <person name="Martin A.A."/>
        </authorList>
    </citation>
    <scope>NUCLEOTIDE SEQUENCE</scope>
    <source>
        <strain evidence="6">ED321</strain>
        <strain evidence="5">ED321 Heterogonic</strain>
    </source>
</reference>
<dbReference type="Pfam" id="PF01391">
    <property type="entry name" value="Collagen"/>
    <property type="match status" value="2"/>
</dbReference>
<evidence type="ECO:0000259" key="4">
    <source>
        <dbReference type="SMART" id="SM01088"/>
    </source>
</evidence>
<keyword evidence="3" id="KW-0472">Membrane</keyword>
<dbReference type="EMBL" id="LN609528">
    <property type="protein sequence ID" value="CEF63152.1"/>
    <property type="molecule type" value="Genomic_DNA"/>
</dbReference>
<dbReference type="PANTHER" id="PTHR24637:SF377">
    <property type="entry name" value="COLLAGEN TYPE IX ALPHA 1 CHAIN"/>
    <property type="match status" value="1"/>
</dbReference>
<accession>A0A090L4W5</accession>
<feature type="domain" description="Nematode cuticle collagen N-terminal" evidence="4">
    <location>
        <begin position="17"/>
        <end position="69"/>
    </location>
</feature>
<dbReference type="RefSeq" id="XP_024502354.1">
    <property type="nucleotide sequence ID" value="XM_024648369.1"/>
</dbReference>
<evidence type="ECO:0000313" key="8">
    <source>
        <dbReference type="WormBase" id="SRAE_1000141700"/>
    </source>
</evidence>
<dbReference type="GO" id="GO:0042302">
    <property type="term" value="F:structural constituent of cuticle"/>
    <property type="evidence" value="ECO:0007669"/>
    <property type="project" value="InterPro"/>
</dbReference>
<feature type="compositionally biased region" description="Gly residues" evidence="2">
    <location>
        <begin position="189"/>
        <end position="198"/>
    </location>
</feature>
<reference evidence="7" key="2">
    <citation type="submission" date="2020-12" db="UniProtKB">
        <authorList>
            <consortium name="WormBaseParasite"/>
        </authorList>
    </citation>
    <scope>IDENTIFICATION</scope>
</reference>